<protein>
    <submittedName>
        <fullName evidence="3">ABC transporter permease</fullName>
    </submittedName>
</protein>
<keyword evidence="2" id="KW-0812">Transmembrane</keyword>
<dbReference type="RefSeq" id="WP_386449093.1">
    <property type="nucleotide sequence ID" value="NZ_JBHSFH010000007.1"/>
</dbReference>
<evidence type="ECO:0000313" key="3">
    <source>
        <dbReference type="EMBL" id="MFC4495765.1"/>
    </source>
</evidence>
<dbReference type="EMBL" id="JBHSFH010000007">
    <property type="protein sequence ID" value="MFC4495765.1"/>
    <property type="molecule type" value="Genomic_DNA"/>
</dbReference>
<feature type="transmembrane region" description="Helical" evidence="2">
    <location>
        <begin position="44"/>
        <end position="63"/>
    </location>
</feature>
<sequence length="359" mass="37965">MTTPTELDRHQPEGLGSAGAPGPHAKRRLPGPARSVLRVHRTGLLIWASFLSALAGGLVWLYFTGQQAERFDSDVCLARGHEPGVPRCADADGLSAPEFYSTLLELAQTMITYLPFAVAAYVGGALVARDFERGTAALAWTQSVTPARWLASKLAVPGLLIVGATAVLIVLQRWVWRSGPQDPVRFWWEQDAFHAGGPVGLAFAVLGLATGALAAVLTRRVLPTMGLSFAALAAAHAALGSFRDQLWPKVRVTGTEATGLTDREAEKFDAGMITESGTRAGTFCDGKQSSEALRQCLAEHDALGVFAVIHPESHFWPLQLVETGVVLALAAALTAAAFRLLRSSSGPQSTPAAGLETPA</sequence>
<feature type="compositionally biased region" description="Basic and acidic residues" evidence="1">
    <location>
        <begin position="1"/>
        <end position="12"/>
    </location>
</feature>
<gene>
    <name evidence="3" type="ORF">ACFPA8_16675</name>
</gene>
<feature type="transmembrane region" description="Helical" evidence="2">
    <location>
        <begin position="110"/>
        <end position="128"/>
    </location>
</feature>
<reference evidence="4" key="1">
    <citation type="journal article" date="2019" name="Int. J. Syst. Evol. Microbiol.">
        <title>The Global Catalogue of Microorganisms (GCM) 10K type strain sequencing project: providing services to taxonomists for standard genome sequencing and annotation.</title>
        <authorList>
            <consortium name="The Broad Institute Genomics Platform"/>
            <consortium name="The Broad Institute Genome Sequencing Center for Infectious Disease"/>
            <person name="Wu L."/>
            <person name="Ma J."/>
        </authorList>
    </citation>
    <scope>NUCLEOTIDE SEQUENCE [LARGE SCALE GENOMIC DNA]</scope>
    <source>
        <strain evidence="4">CGMCC 4.7357</strain>
    </source>
</reference>
<comment type="caution">
    <text evidence="3">The sequence shown here is derived from an EMBL/GenBank/DDBJ whole genome shotgun (WGS) entry which is preliminary data.</text>
</comment>
<feature type="region of interest" description="Disordered" evidence="1">
    <location>
        <begin position="1"/>
        <end position="30"/>
    </location>
</feature>
<keyword evidence="2" id="KW-1133">Transmembrane helix</keyword>
<name>A0ABV9A9Z5_9ACTN</name>
<keyword evidence="4" id="KW-1185">Reference proteome</keyword>
<keyword evidence="2" id="KW-0472">Membrane</keyword>
<evidence type="ECO:0000313" key="4">
    <source>
        <dbReference type="Proteomes" id="UP001595997"/>
    </source>
</evidence>
<proteinExistence type="predicted"/>
<dbReference type="Proteomes" id="UP001595997">
    <property type="component" value="Unassembled WGS sequence"/>
</dbReference>
<feature type="transmembrane region" description="Helical" evidence="2">
    <location>
        <begin position="149"/>
        <end position="175"/>
    </location>
</feature>
<evidence type="ECO:0000256" key="2">
    <source>
        <dbReference type="SAM" id="Phobius"/>
    </source>
</evidence>
<evidence type="ECO:0000256" key="1">
    <source>
        <dbReference type="SAM" id="MobiDB-lite"/>
    </source>
</evidence>
<feature type="transmembrane region" description="Helical" evidence="2">
    <location>
        <begin position="195"/>
        <end position="217"/>
    </location>
</feature>
<accession>A0ABV9A9Z5</accession>
<organism evidence="3 4">
    <name type="scientific">Streptomyces ovatisporus</name>
    <dbReference type="NCBI Taxonomy" id="1128682"/>
    <lineage>
        <taxon>Bacteria</taxon>
        <taxon>Bacillati</taxon>
        <taxon>Actinomycetota</taxon>
        <taxon>Actinomycetes</taxon>
        <taxon>Kitasatosporales</taxon>
        <taxon>Streptomycetaceae</taxon>
        <taxon>Streptomyces</taxon>
    </lineage>
</organism>